<comment type="caution">
    <text evidence="18">The sequence shown here is derived from an EMBL/GenBank/DDBJ whole genome shotgun (WGS) entry which is preliminary data.</text>
</comment>
<evidence type="ECO:0000256" key="15">
    <source>
        <dbReference type="ARBA" id="ARBA00023136"/>
    </source>
</evidence>
<keyword evidence="12" id="KW-0560">Oxidoreductase</keyword>
<dbReference type="SMART" id="SM01117">
    <property type="entry name" value="Cyt-b5"/>
    <property type="match status" value="1"/>
</dbReference>
<evidence type="ECO:0000256" key="10">
    <source>
        <dbReference type="ARBA" id="ARBA00022919"/>
    </source>
</evidence>
<proteinExistence type="inferred from homology"/>
<gene>
    <name evidence="18" type="ORF">BDZ94DRAFT_1322866</name>
</gene>
<dbReference type="GO" id="GO:0006665">
    <property type="term" value="P:sphingolipid metabolic process"/>
    <property type="evidence" value="ECO:0007669"/>
    <property type="project" value="UniProtKB-KW"/>
</dbReference>
<dbReference type="SUPFAM" id="SSF55856">
    <property type="entry name" value="Cytochrome b5-like heme/steroid binding domain"/>
    <property type="match status" value="1"/>
</dbReference>
<accession>A0A9P6CHD5</accession>
<dbReference type="CDD" id="cd03506">
    <property type="entry name" value="Delta6-FADS-like"/>
    <property type="match status" value="1"/>
</dbReference>
<dbReference type="GO" id="GO:0016020">
    <property type="term" value="C:membrane"/>
    <property type="evidence" value="ECO:0007669"/>
    <property type="project" value="UniProtKB-SubCell"/>
</dbReference>
<dbReference type="PROSITE" id="PS50255">
    <property type="entry name" value="CYTOCHROME_B5_2"/>
    <property type="match status" value="1"/>
</dbReference>
<evidence type="ECO:0000256" key="2">
    <source>
        <dbReference type="ARBA" id="ARBA00004760"/>
    </source>
</evidence>
<dbReference type="Pfam" id="PF00173">
    <property type="entry name" value="Cyt-b5"/>
    <property type="match status" value="1"/>
</dbReference>
<dbReference type="Proteomes" id="UP000807353">
    <property type="component" value="Unassembled WGS sequence"/>
</dbReference>
<sequence length="533" mass="60192">MGGTTFISRDIVAARILAGEHLIIYNDHLLRIPASWLDAHPGGTLALLHFVGRDATDEIEAYHQDDTLSLISRYSIGRVELKESGWVPLLPPIMSGWVRKPVLGGKSEWFNEANVLRSSVNTELTPSSQILLVAKDELAQPGPGLDTLEPPPTNLSLAVQSQHSRAYKELHQRIVSAGLYKTPYLSGYGPEVLRYTFLGCMSAYTYSHNWLMTSAVFLGLMWHQLVFSAHDLGHMGVTHNWTIDRMLAIIIADFIGGLSIGWWVENHNVHHLVTNHPSHDPDIEHLPFFAISTSFFSSLWSSYYKRTMYFDRFAAIFVAMQHKLFYVVMAFARFNLYVNSYSFLLRKTWDTKRARGGRWAWGLEIAGIAFFWYWFGNILYGCGTWRKALAYLLVSHAVTSPLHVQIVLSHFSMSTADLGPTESFPHRQMRTTTDVICPSSLAFIHGGLHLQVTHHLFPRLPRHNLKRASALVKEFAKEQGLVYAEFGFLHGNAEVIGVLRGVADQVKLIGKVVDVEMKEAIERKSTNSGRKFD</sequence>
<feature type="domain" description="Cytochrome b5 heme-binding" evidence="17">
    <location>
        <begin position="4"/>
        <end position="80"/>
    </location>
</feature>
<dbReference type="PANTHER" id="PTHR19353:SF30">
    <property type="entry name" value="DELTA 8-(E)-SPHINGOLIPID DESATURASE"/>
    <property type="match status" value="1"/>
</dbReference>
<keyword evidence="11 16" id="KW-1133">Transmembrane helix</keyword>
<comment type="pathway">
    <text evidence="2">Lipid metabolism; sphingolipid metabolism.</text>
</comment>
<reference evidence="18" key="1">
    <citation type="submission" date="2020-11" db="EMBL/GenBank/DDBJ databases">
        <authorList>
            <consortium name="DOE Joint Genome Institute"/>
            <person name="Ahrendt S."/>
            <person name="Riley R."/>
            <person name="Andreopoulos W."/>
            <person name="Labutti K."/>
            <person name="Pangilinan J."/>
            <person name="Ruiz-Duenas F.J."/>
            <person name="Barrasa J.M."/>
            <person name="Sanchez-Garcia M."/>
            <person name="Camarero S."/>
            <person name="Miyauchi S."/>
            <person name="Serrano A."/>
            <person name="Linde D."/>
            <person name="Babiker R."/>
            <person name="Drula E."/>
            <person name="Ayuso-Fernandez I."/>
            <person name="Pacheco R."/>
            <person name="Padilla G."/>
            <person name="Ferreira P."/>
            <person name="Barriuso J."/>
            <person name="Kellner H."/>
            <person name="Castanera R."/>
            <person name="Alfaro M."/>
            <person name="Ramirez L."/>
            <person name="Pisabarro A.G."/>
            <person name="Kuo A."/>
            <person name="Tritt A."/>
            <person name="Lipzen A."/>
            <person name="He G."/>
            <person name="Yan M."/>
            <person name="Ng V."/>
            <person name="Cullen D."/>
            <person name="Martin F."/>
            <person name="Rosso M.-N."/>
            <person name="Henrissat B."/>
            <person name="Hibbett D."/>
            <person name="Martinez A.T."/>
            <person name="Grigoriev I.V."/>
        </authorList>
    </citation>
    <scope>NUCLEOTIDE SEQUENCE</scope>
    <source>
        <strain evidence="18">CBS 247.69</strain>
    </source>
</reference>
<feature type="transmembrane region" description="Helical" evidence="16">
    <location>
        <begin position="359"/>
        <end position="376"/>
    </location>
</feature>
<dbReference type="OrthoDB" id="260091at2759"/>
<evidence type="ECO:0000259" key="17">
    <source>
        <dbReference type="PROSITE" id="PS50255"/>
    </source>
</evidence>
<keyword evidence="9" id="KW-0479">Metal-binding</keyword>
<dbReference type="InterPro" id="IPR012171">
    <property type="entry name" value="Fatty_acid_desaturase"/>
</dbReference>
<feature type="transmembrane region" description="Helical" evidence="16">
    <location>
        <begin position="210"/>
        <end position="227"/>
    </location>
</feature>
<comment type="similarity">
    <text evidence="4">Belongs to the fatty acid desaturase type 1 family.</text>
</comment>
<keyword evidence="10" id="KW-0746">Sphingolipid metabolism</keyword>
<dbReference type="InterPro" id="IPR005804">
    <property type="entry name" value="FA_desaturase_dom"/>
</dbReference>
<keyword evidence="15 16" id="KW-0472">Membrane</keyword>
<evidence type="ECO:0000256" key="6">
    <source>
        <dbReference type="ARBA" id="ARBA00016939"/>
    </source>
</evidence>
<dbReference type="EC" id="1.14.19.18" evidence="5"/>
<protein>
    <recommendedName>
        <fullName evidence="6">Delta 8-(E)-sphingolipid desaturase</fullName>
        <ecNumber evidence="5">1.14.19.18</ecNumber>
    </recommendedName>
</protein>
<dbReference type="AlphaFoldDB" id="A0A9P6CHD5"/>
<evidence type="ECO:0000256" key="7">
    <source>
        <dbReference type="ARBA" id="ARBA00022617"/>
    </source>
</evidence>
<dbReference type="EMBL" id="MU150275">
    <property type="protein sequence ID" value="KAF9462175.1"/>
    <property type="molecule type" value="Genomic_DNA"/>
</dbReference>
<dbReference type="PANTHER" id="PTHR19353">
    <property type="entry name" value="FATTY ACID DESATURASE 2"/>
    <property type="match status" value="1"/>
</dbReference>
<evidence type="ECO:0000256" key="11">
    <source>
        <dbReference type="ARBA" id="ARBA00022989"/>
    </source>
</evidence>
<feature type="transmembrane region" description="Helical" evidence="16">
    <location>
        <begin position="247"/>
        <end position="265"/>
    </location>
</feature>
<keyword evidence="13" id="KW-0408">Iron</keyword>
<keyword evidence="8 16" id="KW-0812">Transmembrane</keyword>
<evidence type="ECO:0000256" key="4">
    <source>
        <dbReference type="ARBA" id="ARBA00009295"/>
    </source>
</evidence>
<evidence type="ECO:0000256" key="9">
    <source>
        <dbReference type="ARBA" id="ARBA00022723"/>
    </source>
</evidence>
<evidence type="ECO:0000256" key="12">
    <source>
        <dbReference type="ARBA" id="ARBA00023002"/>
    </source>
</evidence>
<dbReference type="InterPro" id="IPR001199">
    <property type="entry name" value="Cyt_B5-like_heme/steroid-bd"/>
</dbReference>
<dbReference type="Gene3D" id="3.10.120.10">
    <property type="entry name" value="Cytochrome b5-like heme/steroid binding domain"/>
    <property type="match status" value="1"/>
</dbReference>
<dbReference type="PIRSF" id="PIRSF015921">
    <property type="entry name" value="FA_sphinglp_des"/>
    <property type="match status" value="1"/>
</dbReference>
<evidence type="ECO:0000256" key="14">
    <source>
        <dbReference type="ARBA" id="ARBA00023098"/>
    </source>
</evidence>
<evidence type="ECO:0000256" key="16">
    <source>
        <dbReference type="SAM" id="Phobius"/>
    </source>
</evidence>
<dbReference type="GO" id="GO:0016717">
    <property type="term" value="F:oxidoreductase activity, acting on paired donors, with oxidation of a pair of donors resulting in the reduction of molecular oxygen to two molecules of water"/>
    <property type="evidence" value="ECO:0007669"/>
    <property type="project" value="TreeGrafter"/>
</dbReference>
<evidence type="ECO:0000256" key="5">
    <source>
        <dbReference type="ARBA" id="ARBA00012019"/>
    </source>
</evidence>
<dbReference type="GO" id="GO:0046872">
    <property type="term" value="F:metal ion binding"/>
    <property type="evidence" value="ECO:0007669"/>
    <property type="project" value="UniProtKB-KW"/>
</dbReference>
<keyword evidence="7" id="KW-0349">Heme</keyword>
<keyword evidence="19" id="KW-1185">Reference proteome</keyword>
<evidence type="ECO:0000256" key="8">
    <source>
        <dbReference type="ARBA" id="ARBA00022692"/>
    </source>
</evidence>
<keyword evidence="14" id="KW-0443">Lipid metabolism</keyword>
<evidence type="ECO:0000256" key="3">
    <source>
        <dbReference type="ARBA" id="ARBA00004991"/>
    </source>
</evidence>
<feature type="transmembrane region" description="Helical" evidence="16">
    <location>
        <begin position="324"/>
        <end position="344"/>
    </location>
</feature>
<name>A0A9P6CHD5_9AGAR</name>
<organism evidence="18 19">
    <name type="scientific">Collybia nuda</name>
    <dbReference type="NCBI Taxonomy" id="64659"/>
    <lineage>
        <taxon>Eukaryota</taxon>
        <taxon>Fungi</taxon>
        <taxon>Dikarya</taxon>
        <taxon>Basidiomycota</taxon>
        <taxon>Agaricomycotina</taxon>
        <taxon>Agaricomycetes</taxon>
        <taxon>Agaricomycetidae</taxon>
        <taxon>Agaricales</taxon>
        <taxon>Tricholomatineae</taxon>
        <taxon>Clitocybaceae</taxon>
        <taxon>Collybia</taxon>
    </lineage>
</organism>
<comment type="subcellular location">
    <subcellularLocation>
        <location evidence="1">Membrane</location>
        <topology evidence="1">Multi-pass membrane protein</topology>
    </subcellularLocation>
</comment>
<dbReference type="Pfam" id="PF00487">
    <property type="entry name" value="FA_desaturase"/>
    <property type="match status" value="1"/>
</dbReference>
<dbReference type="InterPro" id="IPR036400">
    <property type="entry name" value="Cyt_B5-like_heme/steroid_sf"/>
</dbReference>
<evidence type="ECO:0000313" key="18">
    <source>
        <dbReference type="EMBL" id="KAF9462175.1"/>
    </source>
</evidence>
<evidence type="ECO:0000256" key="13">
    <source>
        <dbReference type="ARBA" id="ARBA00023004"/>
    </source>
</evidence>
<evidence type="ECO:0000256" key="1">
    <source>
        <dbReference type="ARBA" id="ARBA00004141"/>
    </source>
</evidence>
<comment type="pathway">
    <text evidence="3">Sphingolipid metabolism.</text>
</comment>
<evidence type="ECO:0000313" key="19">
    <source>
        <dbReference type="Proteomes" id="UP000807353"/>
    </source>
</evidence>